<dbReference type="RefSeq" id="WP_128235445.1">
    <property type="nucleotide sequence ID" value="NZ_SAUX01000001.1"/>
</dbReference>
<dbReference type="OrthoDB" id="7596364at2"/>
<reference evidence="1 2" key="2">
    <citation type="submission" date="2019-01" db="EMBL/GenBank/DDBJ databases">
        <authorList>
            <person name="Li Y."/>
        </authorList>
    </citation>
    <scope>NUCLEOTIDE SEQUENCE [LARGE SCALE GENOMIC DNA]</scope>
    <source>
        <strain evidence="1 2">D19-10-3-21</strain>
    </source>
</reference>
<reference evidence="1 2" key="1">
    <citation type="submission" date="2019-01" db="EMBL/GenBank/DDBJ databases">
        <title>Sinorhodobacter populi sp. nov. isolated from the symptomatic bark tissue of Populus euramericana canker.</title>
        <authorList>
            <person name="Xu G."/>
        </authorList>
    </citation>
    <scope>NUCLEOTIDE SEQUENCE [LARGE SCALE GENOMIC DNA]</scope>
    <source>
        <strain evidence="1 2">D19-10-3-21</strain>
    </source>
</reference>
<dbReference type="Proteomes" id="UP000285295">
    <property type="component" value="Unassembled WGS sequence"/>
</dbReference>
<comment type="caution">
    <text evidence="1">The sequence shown here is derived from an EMBL/GenBank/DDBJ whole genome shotgun (WGS) entry which is preliminary data.</text>
</comment>
<sequence>MPWGILAPDTVVSQRRQQNLGLAAAVRHFNDRAVPGIGGMWFPMPILWSVLAVSIAEELGVPALPVGNAVEARVMLEAIDGPQDRRVRGARKMQGLKDNSFNNLKRRGTYVVQPIRMAMVQPLVALGFVQGSRYGAFRIHGAGRELLELDAMKEPRRLLGAWAHGRQPHGLREVLTALSPVGTVPAAVRKLILARLLEGTDPGSVRRRNLARLGRGPTSAQLEHETALPGVASDHWSDLRAGAAFMDLRDAALTVLDRLEQHLLQLRDNNQPVRLSASEAVEVASGRLTQLRALGPAKGELIDHGHEASSRSFTAEIRNLSDARLIQKLAERDATVICWRGDSIMLGAAAGELRGSADTEDENRPPQDDAFAPQLFRLHNLHCLVTELSGQVNPGIRDAGSEAA</sequence>
<proteinExistence type="predicted"/>
<evidence type="ECO:0000313" key="1">
    <source>
        <dbReference type="EMBL" id="RWR32595.1"/>
    </source>
</evidence>
<dbReference type="EMBL" id="SAUX01000001">
    <property type="protein sequence ID" value="RWR32595.1"/>
    <property type="molecule type" value="Genomic_DNA"/>
</dbReference>
<evidence type="ECO:0000313" key="2">
    <source>
        <dbReference type="Proteomes" id="UP000285295"/>
    </source>
</evidence>
<name>A0A443KIJ9_9RHOB</name>
<organism evidence="1 2">
    <name type="scientific">Paenirhodobacter populi</name>
    <dbReference type="NCBI Taxonomy" id="2306993"/>
    <lineage>
        <taxon>Bacteria</taxon>
        <taxon>Pseudomonadati</taxon>
        <taxon>Pseudomonadota</taxon>
        <taxon>Alphaproteobacteria</taxon>
        <taxon>Rhodobacterales</taxon>
        <taxon>Rhodobacter group</taxon>
        <taxon>Paenirhodobacter</taxon>
    </lineage>
</organism>
<dbReference type="AlphaFoldDB" id="A0A443KIJ9"/>
<accession>A0A443KIJ9</accession>
<gene>
    <name evidence="1" type="ORF">D2T31_01035</name>
</gene>
<protein>
    <submittedName>
        <fullName evidence="1">Uncharacterized protein</fullName>
    </submittedName>
</protein>